<protein>
    <submittedName>
        <fullName evidence="8">Radical SAM protein</fullName>
    </submittedName>
</protein>
<dbReference type="SUPFAM" id="SSF102114">
    <property type="entry name" value="Radical SAM enzymes"/>
    <property type="match status" value="1"/>
</dbReference>
<keyword evidence="4" id="KW-0479">Metal-binding</keyword>
<dbReference type="Proteomes" id="UP000236151">
    <property type="component" value="Unassembled WGS sequence"/>
</dbReference>
<dbReference type="Pfam" id="PF13186">
    <property type="entry name" value="SPASM"/>
    <property type="match status" value="1"/>
</dbReference>
<dbReference type="GO" id="GO:0003824">
    <property type="term" value="F:catalytic activity"/>
    <property type="evidence" value="ECO:0007669"/>
    <property type="project" value="InterPro"/>
</dbReference>
<dbReference type="SFLD" id="SFLDS00029">
    <property type="entry name" value="Radical_SAM"/>
    <property type="match status" value="1"/>
</dbReference>
<accession>A0A2K2FI41</accession>
<keyword evidence="5" id="KW-0408">Iron</keyword>
<dbReference type="Pfam" id="PF04055">
    <property type="entry name" value="Radical_SAM"/>
    <property type="match status" value="1"/>
</dbReference>
<evidence type="ECO:0000256" key="1">
    <source>
        <dbReference type="ARBA" id="ARBA00001966"/>
    </source>
</evidence>
<dbReference type="InterPro" id="IPR007197">
    <property type="entry name" value="rSAM"/>
</dbReference>
<keyword evidence="3" id="KW-0949">S-adenosyl-L-methionine</keyword>
<dbReference type="InterPro" id="IPR023885">
    <property type="entry name" value="4Fe4S-binding_SPASM_dom"/>
</dbReference>
<proteinExistence type="predicted"/>
<dbReference type="GO" id="GO:0051539">
    <property type="term" value="F:4 iron, 4 sulfur cluster binding"/>
    <property type="evidence" value="ECO:0007669"/>
    <property type="project" value="UniProtKB-KW"/>
</dbReference>
<dbReference type="PANTHER" id="PTHR43787">
    <property type="entry name" value="FEMO COFACTOR BIOSYNTHESIS PROTEIN NIFB-RELATED"/>
    <property type="match status" value="1"/>
</dbReference>
<dbReference type="EMBL" id="NIOJ01000010">
    <property type="protein sequence ID" value="PNU00508.1"/>
    <property type="molecule type" value="Genomic_DNA"/>
</dbReference>
<dbReference type="OrthoDB" id="9805809at2"/>
<evidence type="ECO:0000313" key="8">
    <source>
        <dbReference type="EMBL" id="PNU00508.1"/>
    </source>
</evidence>
<evidence type="ECO:0000256" key="4">
    <source>
        <dbReference type="ARBA" id="ARBA00022723"/>
    </source>
</evidence>
<reference evidence="8 9" key="1">
    <citation type="submission" date="2017-06" db="EMBL/GenBank/DDBJ databases">
        <title>Investigating the central metabolism of Clostridium thermosuccinogenes.</title>
        <authorList>
            <person name="Koendjbiharie J.G."/>
            <person name="van Kranenburg R."/>
        </authorList>
    </citation>
    <scope>NUCLEOTIDE SEQUENCE [LARGE SCALE GENOMIC DNA]</scope>
    <source>
        <strain evidence="8 9">DSM 5806</strain>
    </source>
</reference>
<comment type="cofactor">
    <cofactor evidence="1">
        <name>[4Fe-4S] cluster</name>
        <dbReference type="ChEBI" id="CHEBI:49883"/>
    </cofactor>
</comment>
<dbReference type="InterPro" id="IPR013785">
    <property type="entry name" value="Aldolase_TIM"/>
</dbReference>
<organism evidence="8 9">
    <name type="scientific">Clostridium thermosuccinogenes</name>
    <dbReference type="NCBI Taxonomy" id="84032"/>
    <lineage>
        <taxon>Bacteria</taxon>
        <taxon>Bacillati</taxon>
        <taxon>Bacillota</taxon>
        <taxon>Clostridia</taxon>
        <taxon>Eubacteriales</taxon>
        <taxon>Clostridiaceae</taxon>
        <taxon>Clostridium</taxon>
    </lineage>
</organism>
<dbReference type="KEGG" id="cthd:CDO33_03695"/>
<dbReference type="CDD" id="cd21122">
    <property type="entry name" value="SPASM_rSAM"/>
    <property type="match status" value="1"/>
</dbReference>
<dbReference type="PANTHER" id="PTHR43787:SF10">
    <property type="entry name" value="COFACTOR MODIFYING PROTEIN"/>
    <property type="match status" value="1"/>
</dbReference>
<evidence type="ECO:0000259" key="7">
    <source>
        <dbReference type="PROSITE" id="PS51918"/>
    </source>
</evidence>
<evidence type="ECO:0000256" key="6">
    <source>
        <dbReference type="ARBA" id="ARBA00023014"/>
    </source>
</evidence>
<evidence type="ECO:0000256" key="2">
    <source>
        <dbReference type="ARBA" id="ARBA00022485"/>
    </source>
</evidence>
<dbReference type="InterPro" id="IPR000385">
    <property type="entry name" value="MoaA_NifB_PqqE_Fe-S-bd_CS"/>
</dbReference>
<comment type="caution">
    <text evidence="8">The sequence shown here is derived from an EMBL/GenBank/DDBJ whole genome shotgun (WGS) entry which is preliminary data.</text>
</comment>
<dbReference type="SFLD" id="SFLDG01067">
    <property type="entry name" value="SPASM/twitch_domain_containing"/>
    <property type="match status" value="1"/>
</dbReference>
<dbReference type="InterPro" id="IPR034391">
    <property type="entry name" value="AdoMet-like_SPASM_containing"/>
</dbReference>
<dbReference type="SFLD" id="SFLDG01387">
    <property type="entry name" value="BtrN-like_SPASM_domain_contain"/>
    <property type="match status" value="1"/>
</dbReference>
<keyword evidence="6" id="KW-0411">Iron-sulfur</keyword>
<dbReference type="PROSITE" id="PS51918">
    <property type="entry name" value="RADICAL_SAM"/>
    <property type="match status" value="1"/>
</dbReference>
<dbReference type="PROSITE" id="PS01305">
    <property type="entry name" value="MOAA_NIFB_PQQE"/>
    <property type="match status" value="1"/>
</dbReference>
<dbReference type="CDD" id="cd01335">
    <property type="entry name" value="Radical_SAM"/>
    <property type="match status" value="1"/>
</dbReference>
<dbReference type="AlphaFoldDB" id="A0A2K2FI41"/>
<keyword evidence="2" id="KW-0004">4Fe-4S</keyword>
<dbReference type="Gene3D" id="3.20.20.70">
    <property type="entry name" value="Aldolase class I"/>
    <property type="match status" value="1"/>
</dbReference>
<evidence type="ECO:0000313" key="9">
    <source>
        <dbReference type="Proteomes" id="UP000236151"/>
    </source>
</evidence>
<evidence type="ECO:0000256" key="5">
    <source>
        <dbReference type="ARBA" id="ARBA00023004"/>
    </source>
</evidence>
<dbReference type="InterPro" id="IPR058240">
    <property type="entry name" value="rSAM_sf"/>
</dbReference>
<name>A0A2K2FI41_9CLOT</name>
<gene>
    <name evidence="8" type="ORF">CDQ84_06050</name>
</gene>
<dbReference type="GO" id="GO:0046872">
    <property type="term" value="F:metal ion binding"/>
    <property type="evidence" value="ECO:0007669"/>
    <property type="project" value="UniProtKB-KW"/>
</dbReference>
<feature type="domain" description="Radical SAM core" evidence="7">
    <location>
        <begin position="2"/>
        <end position="187"/>
    </location>
</feature>
<dbReference type="RefSeq" id="WP_103080837.1">
    <property type="nucleotide sequence ID" value="NZ_CP021850.1"/>
</dbReference>
<sequence length="289" mass="33234">MKRKFKKIYIEITNICNLSCEFCPKTARKAQFMDKSMFEAILTKIKGYSEHLYFHVMGEPLLHPEIGDFLELCGIHGFKVNVTTNGTLVEKASDSIISKPALRQVNFSLHSFEANARDYTLDSYLDGIFKFINRACKERQLLVSLRLWNLSEGGKNRENKYILERIRKEFGLDYELEDKLASGRGIKLAENIFLNQAPRFDWPDINREHISDRGFCYGLRDQVAILVDGTVVPCCLDGEGRISLGNILERDFDDILNSKRARDIYEGFSGRKAVEELCRKCGYRTRFGG</sequence>
<keyword evidence="9" id="KW-1185">Reference proteome</keyword>
<evidence type="ECO:0000256" key="3">
    <source>
        <dbReference type="ARBA" id="ARBA00022691"/>
    </source>
</evidence>